<dbReference type="InterPro" id="IPR027417">
    <property type="entry name" value="P-loop_NTPase"/>
</dbReference>
<evidence type="ECO:0000256" key="7">
    <source>
        <dbReference type="ARBA" id="ARBA00023125"/>
    </source>
</evidence>
<dbReference type="Gene3D" id="3.40.50.300">
    <property type="entry name" value="P-loop containing nucleotide triphosphate hydrolases"/>
    <property type="match status" value="1"/>
</dbReference>
<dbReference type="EMBL" id="VMTX01000002">
    <property type="protein sequence ID" value="TVU86267.1"/>
    <property type="molecule type" value="Genomic_DNA"/>
</dbReference>
<keyword evidence="6 8" id="KW-0067">ATP-binding</keyword>
<feature type="binding site" evidence="8">
    <location>
        <position position="399"/>
    </location>
    <ligand>
        <name>Zn(2+)</name>
        <dbReference type="ChEBI" id="CHEBI:29105"/>
        <label>2</label>
    </ligand>
</feature>
<feature type="binding site" evidence="8">
    <location>
        <position position="424"/>
    </location>
    <ligand>
        <name>Zn(2+)</name>
        <dbReference type="ChEBI" id="CHEBI:29105"/>
        <label>2</label>
    </ligand>
</feature>
<dbReference type="GO" id="GO:0006302">
    <property type="term" value="P:double-strand break repair"/>
    <property type="evidence" value="ECO:0007669"/>
    <property type="project" value="InterPro"/>
</dbReference>
<keyword evidence="5 8" id="KW-0862">Zinc</keyword>
<protein>
    <recommendedName>
        <fullName evidence="8">Probable replication restart protein PriA</fullName>
    </recommendedName>
    <alternativeName>
        <fullName evidence="8">Putative ATP-dependent DNA helicase PriA</fullName>
    </alternativeName>
</protein>
<keyword evidence="3 8" id="KW-0479">Metal-binding</keyword>
<evidence type="ECO:0000313" key="10">
    <source>
        <dbReference type="EMBL" id="TVU86267.1"/>
    </source>
</evidence>
<dbReference type="GO" id="GO:0005524">
    <property type="term" value="F:ATP binding"/>
    <property type="evidence" value="ECO:0007669"/>
    <property type="project" value="UniProtKB-UniRule"/>
</dbReference>
<keyword evidence="4 8" id="KW-0547">Nucleotide-binding</keyword>
<name>A0A558IY25_9CORY</name>
<dbReference type="InterPro" id="IPR005259">
    <property type="entry name" value="PriA"/>
</dbReference>
<dbReference type="GO" id="GO:0006269">
    <property type="term" value="P:DNA replication, synthesis of primer"/>
    <property type="evidence" value="ECO:0007669"/>
    <property type="project" value="UniProtKB-KW"/>
</dbReference>
<dbReference type="InterPro" id="IPR042115">
    <property type="entry name" value="PriA_3primeBD_sf"/>
</dbReference>
<evidence type="ECO:0000259" key="9">
    <source>
        <dbReference type="Pfam" id="PF17764"/>
    </source>
</evidence>
<evidence type="ECO:0000256" key="4">
    <source>
        <dbReference type="ARBA" id="ARBA00022741"/>
    </source>
</evidence>
<dbReference type="Gene3D" id="3.40.1440.60">
    <property type="entry name" value="PriA, 3(prime) DNA-binding domain"/>
    <property type="match status" value="1"/>
</dbReference>
<keyword evidence="2 8" id="KW-0235">DNA replication</keyword>
<comment type="function">
    <text evidence="8">Initiates the restart of stalled replication forks, which reloads the replicative helicase on sites other than the origin of replication. Recognizes and binds to abandoned replication forks and remodels them to uncover a helicase loading site. Promotes assembly of the primosome at these replication forks.</text>
</comment>
<dbReference type="GO" id="GO:0003677">
    <property type="term" value="F:DNA binding"/>
    <property type="evidence" value="ECO:0007669"/>
    <property type="project" value="UniProtKB-UniRule"/>
</dbReference>
<comment type="subunit">
    <text evidence="8">Component of the replication restart primosome.</text>
</comment>
<evidence type="ECO:0000313" key="11">
    <source>
        <dbReference type="Proteomes" id="UP000320648"/>
    </source>
</evidence>
<accession>A0A558IY25</accession>
<dbReference type="PANTHER" id="PTHR30580:SF0">
    <property type="entry name" value="PRIMOSOMAL PROTEIN N"/>
    <property type="match status" value="1"/>
</dbReference>
<evidence type="ECO:0000256" key="3">
    <source>
        <dbReference type="ARBA" id="ARBA00022723"/>
    </source>
</evidence>
<keyword evidence="1 8" id="KW-0639">Primosome</keyword>
<feature type="binding site" evidence="8">
    <location>
        <position position="390"/>
    </location>
    <ligand>
        <name>Zn(2+)</name>
        <dbReference type="ChEBI" id="CHEBI:29105"/>
        <label>1</label>
    </ligand>
</feature>
<organism evidence="10 11">
    <name type="scientific">Corynebacterium aurimucosum</name>
    <dbReference type="NCBI Taxonomy" id="169292"/>
    <lineage>
        <taxon>Bacteria</taxon>
        <taxon>Bacillati</taxon>
        <taxon>Actinomycetota</taxon>
        <taxon>Actinomycetes</taxon>
        <taxon>Mycobacteriales</taxon>
        <taxon>Corynebacteriaceae</taxon>
        <taxon>Corynebacterium</taxon>
    </lineage>
</organism>
<proteinExistence type="inferred from homology"/>
<comment type="cofactor">
    <cofactor evidence="8">
        <name>Zn(2+)</name>
        <dbReference type="ChEBI" id="CHEBI:29105"/>
    </cofactor>
    <text evidence="8">Binds 2 zinc ions per subunit.</text>
</comment>
<dbReference type="GO" id="GO:0008270">
    <property type="term" value="F:zinc ion binding"/>
    <property type="evidence" value="ECO:0007669"/>
    <property type="project" value="UniProtKB-UniRule"/>
</dbReference>
<feature type="binding site" evidence="8">
    <location>
        <position position="439"/>
    </location>
    <ligand>
        <name>Zn(2+)</name>
        <dbReference type="ChEBI" id="CHEBI:29105"/>
        <label>1</label>
    </ligand>
</feature>
<dbReference type="Proteomes" id="UP000320648">
    <property type="component" value="Unassembled WGS sequence"/>
</dbReference>
<feature type="binding site" evidence="8">
    <location>
        <position position="387"/>
    </location>
    <ligand>
        <name>Zn(2+)</name>
        <dbReference type="ChEBI" id="CHEBI:29105"/>
        <label>1</label>
    </ligand>
</feature>
<dbReference type="AlphaFoldDB" id="A0A558IY25"/>
<feature type="binding site" evidence="8">
    <location>
        <position position="396"/>
    </location>
    <ligand>
        <name>Zn(2+)</name>
        <dbReference type="ChEBI" id="CHEBI:29105"/>
        <label>2</label>
    </ligand>
</feature>
<dbReference type="GO" id="GO:0006310">
    <property type="term" value="P:DNA recombination"/>
    <property type="evidence" value="ECO:0007669"/>
    <property type="project" value="InterPro"/>
</dbReference>
<feature type="binding site" evidence="8">
    <location>
        <position position="427"/>
    </location>
    <ligand>
        <name>Zn(2+)</name>
        <dbReference type="ChEBI" id="CHEBI:29105"/>
        <label>2</label>
    </ligand>
</feature>
<reference evidence="10 11" key="1">
    <citation type="submission" date="2019-07" db="EMBL/GenBank/DDBJ databases">
        <title>Draft genome of C. aurimucosum strain 15-4290.</title>
        <authorList>
            <person name="Pacheco L.G.C."/>
            <person name="Aguiar E.R.G.R."/>
            <person name="Navas J."/>
            <person name="Santos C.S."/>
            <person name="Rocha D.J.P.G."/>
        </authorList>
    </citation>
    <scope>NUCLEOTIDE SEQUENCE [LARGE SCALE GENOMIC DNA]</scope>
    <source>
        <strain evidence="10 11">15-4290</strain>
    </source>
</reference>
<dbReference type="InterPro" id="IPR041222">
    <property type="entry name" value="PriA_3primeBD"/>
</dbReference>
<keyword evidence="7 8" id="KW-0238">DNA-binding</keyword>
<dbReference type="GO" id="GO:0043138">
    <property type="term" value="F:3'-5' DNA helicase activity"/>
    <property type="evidence" value="ECO:0007669"/>
    <property type="project" value="TreeGrafter"/>
</dbReference>
<feature type="domain" description="Primosomal protein N' 3' DNA-binding" evidence="9">
    <location>
        <begin position="22"/>
        <end position="113"/>
    </location>
</feature>
<dbReference type="PANTHER" id="PTHR30580">
    <property type="entry name" value="PRIMOSOMAL PROTEIN N"/>
    <property type="match status" value="1"/>
</dbReference>
<gene>
    <name evidence="8" type="primary">priA</name>
    <name evidence="10" type="ORF">FQN05_02075</name>
</gene>
<comment type="caution">
    <text evidence="10">The sequence shown here is derived from an EMBL/GenBank/DDBJ whole genome shotgun (WGS) entry which is preliminary data.</text>
</comment>
<dbReference type="HAMAP" id="MF_00983">
    <property type="entry name" value="PriA"/>
    <property type="match status" value="1"/>
</dbReference>
<dbReference type="GO" id="GO:1990077">
    <property type="term" value="C:primosome complex"/>
    <property type="evidence" value="ECO:0007669"/>
    <property type="project" value="UniProtKB-UniRule"/>
</dbReference>
<sequence>MPKKTPAAQQPVARVLPLLGVAHLDRGFDYLIDEADSDAAQPGVRVRIRFNGRLVDAILLSRSSDSDFSGSLRYIERVISPYAVYPPTMAALIESLAARYGGVRSDIIRTAIPARHAKAEEADITTPWEELGTAEHPDLSAWSSYQHGESFVDSVLTGNIARAAWQIAPGSDWAGALAALGASVALHGGGVLMVVPDQRDLDLLEAAFRRHLSAKQITVLAHSTGPQARYRRYLSALTGQARIVIGTRSAAFAPVKNLKLAVVLNDGDDSLVDNLKPYVHTREVLSTRSAQEECSFILAGHARTAEAQLLVESGWAHDLLPTPEALEAARPDIVAVGAFGINLTRHMQGGTTSVSGPAFQATRAALDRGEPVLVQVPRKGYAPILACGQCSAPARCRHCNGPLGLPSAHGAADGSQDSAALPTCRWCGRVDAHYRCSECGSPRLRAIVLGSERTAEEMGRAFPNTRVIQSGGSTVLDEIPAGPALVIATPGAEPRVAEGGHYGAALLVETGALLGRQDLRATEDTLTTWAAAATLVAPAAQGGAVIVAADEQLPLVGFFSRWDMVGAAAAELQARREVRFPPAVHMAAVDGADASLDAFLELAELPEHAELLGPVPLPPGVSLPGEYDHERGGEPQRLLIRTPLGPRSELGKALRTANSLRSARKDVLPLRIAVDPINIG</sequence>
<evidence type="ECO:0000256" key="2">
    <source>
        <dbReference type="ARBA" id="ARBA00022705"/>
    </source>
</evidence>
<evidence type="ECO:0000256" key="1">
    <source>
        <dbReference type="ARBA" id="ARBA00022515"/>
    </source>
</evidence>
<dbReference type="NCBIfam" id="NF011455">
    <property type="entry name" value="PRK14873.1-5"/>
    <property type="match status" value="1"/>
</dbReference>
<evidence type="ECO:0000256" key="5">
    <source>
        <dbReference type="ARBA" id="ARBA00022833"/>
    </source>
</evidence>
<feature type="binding site" evidence="8">
    <location>
        <position position="436"/>
    </location>
    <ligand>
        <name>Zn(2+)</name>
        <dbReference type="ChEBI" id="CHEBI:29105"/>
        <label>1</label>
    </ligand>
</feature>
<evidence type="ECO:0000256" key="6">
    <source>
        <dbReference type="ARBA" id="ARBA00022840"/>
    </source>
</evidence>
<dbReference type="Pfam" id="PF17764">
    <property type="entry name" value="PriA_3primeBD"/>
    <property type="match status" value="1"/>
</dbReference>
<evidence type="ECO:0000256" key="8">
    <source>
        <dbReference type="HAMAP-Rule" id="MF_00983"/>
    </source>
</evidence>
<comment type="similarity">
    <text evidence="8">Belongs to the helicase family. PriA subfamily.</text>
</comment>
<dbReference type="RefSeq" id="WP_158381111.1">
    <property type="nucleotide sequence ID" value="NZ_VMTX01000002.1"/>
</dbReference>
<dbReference type="GO" id="GO:0006270">
    <property type="term" value="P:DNA replication initiation"/>
    <property type="evidence" value="ECO:0007669"/>
    <property type="project" value="TreeGrafter"/>
</dbReference>
<comment type="caution">
    <text evidence="8">As this protein does not have any detectable helicase domains, it probably does not have helicase activity.</text>
</comment>